<dbReference type="PANTHER" id="PTHR12475">
    <property type="match status" value="1"/>
</dbReference>
<sequence>MIFRTILIFLKKRFLTKTQFSEKTVINMRVLPTDLDLLWHVNNGVYFSFMDFGRWDMIFRNGVYDLAMKNGWYSVVAGETIKFKKSLELWDKFQLETQIMGYDDKYFFIQQRFVKNGELMATGLVKVRFLKRKGGTVSTQEVMDLFKDQELQNRAQELSAEWYGIESKYLA</sequence>
<organism evidence="1 2">
    <name type="scientific">Peredibacter starrii</name>
    <dbReference type="NCBI Taxonomy" id="28202"/>
    <lineage>
        <taxon>Bacteria</taxon>
        <taxon>Pseudomonadati</taxon>
        <taxon>Bdellovibrionota</taxon>
        <taxon>Bacteriovoracia</taxon>
        <taxon>Bacteriovoracales</taxon>
        <taxon>Bacteriovoracaceae</taxon>
        <taxon>Peredibacter</taxon>
    </lineage>
</organism>
<keyword evidence="2" id="KW-1185">Reference proteome</keyword>
<name>A0AAX4HVB9_9BACT</name>
<dbReference type="EMBL" id="CP139487">
    <property type="protein sequence ID" value="WPU67107.1"/>
    <property type="molecule type" value="Genomic_DNA"/>
</dbReference>
<dbReference type="AlphaFoldDB" id="A0AAX4HVB9"/>
<dbReference type="GO" id="GO:0016787">
    <property type="term" value="F:hydrolase activity"/>
    <property type="evidence" value="ECO:0007669"/>
    <property type="project" value="UniProtKB-KW"/>
</dbReference>
<accession>A0AAX4HVB9</accession>
<dbReference type="SUPFAM" id="SSF54637">
    <property type="entry name" value="Thioesterase/thiol ester dehydrase-isomerase"/>
    <property type="match status" value="1"/>
</dbReference>
<gene>
    <name evidence="1" type="ORF">SOO65_10110</name>
</gene>
<reference evidence="1 2" key="1">
    <citation type="submission" date="2023-11" db="EMBL/GenBank/DDBJ databases">
        <title>Peredibacter starrii A3.12.</title>
        <authorList>
            <person name="Mitchell R.J."/>
        </authorList>
    </citation>
    <scope>NUCLEOTIDE SEQUENCE [LARGE SCALE GENOMIC DNA]</scope>
    <source>
        <strain evidence="1 2">A3.12</strain>
    </source>
</reference>
<dbReference type="InterPro" id="IPR029069">
    <property type="entry name" value="HotDog_dom_sf"/>
</dbReference>
<dbReference type="KEGG" id="psti:SOO65_10110"/>
<dbReference type="EC" id="3.1.2.-" evidence="1"/>
<dbReference type="RefSeq" id="WP_321399972.1">
    <property type="nucleotide sequence ID" value="NZ_CP139487.1"/>
</dbReference>
<dbReference type="CDD" id="cd00586">
    <property type="entry name" value="4HBT"/>
    <property type="match status" value="1"/>
</dbReference>
<dbReference type="Proteomes" id="UP001324634">
    <property type="component" value="Chromosome"/>
</dbReference>
<protein>
    <submittedName>
        <fullName evidence="1">Acyl-CoA thioesterase</fullName>
        <ecNumber evidence="1">3.1.2.-</ecNumber>
    </submittedName>
</protein>
<dbReference type="Pfam" id="PF13279">
    <property type="entry name" value="4HBT_2"/>
    <property type="match status" value="1"/>
</dbReference>
<dbReference type="InterPro" id="IPR051490">
    <property type="entry name" value="THEM6_lcsJ_thioesterase"/>
</dbReference>
<keyword evidence="1" id="KW-0378">Hydrolase</keyword>
<evidence type="ECO:0000313" key="2">
    <source>
        <dbReference type="Proteomes" id="UP001324634"/>
    </source>
</evidence>
<proteinExistence type="predicted"/>
<evidence type="ECO:0000313" key="1">
    <source>
        <dbReference type="EMBL" id="WPU67107.1"/>
    </source>
</evidence>
<dbReference type="Gene3D" id="3.10.129.10">
    <property type="entry name" value="Hotdog Thioesterase"/>
    <property type="match status" value="1"/>
</dbReference>
<dbReference type="PANTHER" id="PTHR12475:SF4">
    <property type="entry name" value="PROTEIN THEM6"/>
    <property type="match status" value="1"/>
</dbReference>